<gene>
    <name evidence="2" type="ordered locus">VSAL_II0420</name>
</gene>
<feature type="domain" description="DUF5666" evidence="1">
    <location>
        <begin position="166"/>
        <end position="219"/>
    </location>
</feature>
<accession>B6ER44</accession>
<dbReference type="InterPro" id="IPR043724">
    <property type="entry name" value="DUF5666"/>
</dbReference>
<name>B6ER44_ALISL</name>
<dbReference type="PROSITE" id="PS51257">
    <property type="entry name" value="PROKAR_LIPOPROTEIN"/>
    <property type="match status" value="1"/>
</dbReference>
<organism evidence="2 3">
    <name type="scientific">Aliivibrio salmonicida (strain LFI1238)</name>
    <name type="common">Vibrio salmonicida (strain LFI1238)</name>
    <dbReference type="NCBI Taxonomy" id="316275"/>
    <lineage>
        <taxon>Bacteria</taxon>
        <taxon>Pseudomonadati</taxon>
        <taxon>Pseudomonadota</taxon>
        <taxon>Gammaproteobacteria</taxon>
        <taxon>Vibrionales</taxon>
        <taxon>Vibrionaceae</taxon>
        <taxon>Aliivibrio</taxon>
    </lineage>
</organism>
<evidence type="ECO:0000313" key="2">
    <source>
        <dbReference type="EMBL" id="CAQ81174.1"/>
    </source>
</evidence>
<protein>
    <submittedName>
        <fullName evidence="2">Lipoprotein</fullName>
    </submittedName>
</protein>
<keyword evidence="2" id="KW-0449">Lipoprotein</keyword>
<evidence type="ECO:0000259" key="1">
    <source>
        <dbReference type="Pfam" id="PF18914"/>
    </source>
</evidence>
<dbReference type="AlphaFoldDB" id="B6ER44"/>
<feature type="domain" description="DUF5666" evidence="1">
    <location>
        <begin position="233"/>
        <end position="302"/>
    </location>
</feature>
<dbReference type="eggNOG" id="ENOG502ZC5D">
    <property type="taxonomic scope" value="Bacteria"/>
</dbReference>
<reference evidence="2 3" key="1">
    <citation type="journal article" date="2008" name="BMC Genomics">
        <title>The genome sequence of the fish pathogen Aliivibrio salmonicida strain LFI1238 shows extensive evidence of gene decay.</title>
        <authorList>
            <person name="Hjerde E."/>
            <person name="Lorentzen M.S."/>
            <person name="Holden M.T."/>
            <person name="Seeger K."/>
            <person name="Paulsen S."/>
            <person name="Bason N."/>
            <person name="Churcher C."/>
            <person name="Harris D."/>
            <person name="Norbertczak H."/>
            <person name="Quail M.A."/>
            <person name="Sanders S."/>
            <person name="Thurston S."/>
            <person name="Parkhill J."/>
            <person name="Willassen N.P."/>
            <person name="Thomson N.R."/>
        </authorList>
    </citation>
    <scope>NUCLEOTIDE SEQUENCE [LARGE SCALE GENOMIC DNA]</scope>
    <source>
        <strain evidence="2 3">LFI1238</strain>
    </source>
</reference>
<dbReference type="RefSeq" id="WP_012551763.1">
    <property type="nucleotide sequence ID" value="NC_011313.1"/>
</dbReference>
<evidence type="ECO:0000313" key="3">
    <source>
        <dbReference type="Proteomes" id="UP000001730"/>
    </source>
</evidence>
<keyword evidence="3" id="KW-1185">Reference proteome</keyword>
<sequence length="308" mass="33587">MKKIAILLLGTAVLTGCGSDDSGDSGDSNDQRASSSYIGAIESVDQSNNSVSISSMSLDATHAEIKLNDMPINLIDLDKGMQADIEYDHGVAYEIELEPIVVGEVSQVSTTDITINGQVFKHTDLATNPNITVNKRAMLFGYLNDSKEWVITAIYNADFLPNDVHEGIVSDFNQAKNTFKLNSTIVHSTDYDDLNELRNGVWVEVEGTYSANKFTAIDVDVEDVSDFSNAEVEGRVTALNLEKTLMTLNGRTEVTITANTRFIKENELGHDVVSDNSLLELGAKIDVDLINKNGALEATEIELDNDND</sequence>
<dbReference type="EMBL" id="FM178380">
    <property type="protein sequence ID" value="CAQ81174.1"/>
    <property type="molecule type" value="Genomic_DNA"/>
</dbReference>
<dbReference type="Pfam" id="PF18914">
    <property type="entry name" value="DUF5666"/>
    <property type="match status" value="2"/>
</dbReference>
<proteinExistence type="predicted"/>
<dbReference type="HOGENOM" id="CLU_058624_0_0_6"/>
<dbReference type="KEGG" id="vsa:VSAL_II0420"/>
<dbReference type="Proteomes" id="UP000001730">
    <property type="component" value="Chromosome 2"/>
</dbReference>